<dbReference type="EMBL" id="ACUZ02000003">
    <property type="protein sequence ID" value="EFB33530.1"/>
    <property type="molecule type" value="Genomic_DNA"/>
</dbReference>
<sequence>MMHDVLRNVSSATANYALFIMHYALTKGGRKQACRRLTKGLLAFRANAKRLQQLERYGENAIADAGGWNFIPYTLFCNT</sequence>
<dbReference type="STRING" id="649760.HMPREF0971_00293"/>
<name>D1QMK9_9BACT</name>
<dbReference type="Proteomes" id="UP000004079">
    <property type="component" value="Unassembled WGS sequence"/>
</dbReference>
<organism evidence="1 2">
    <name type="scientific">Segatella oris F0302</name>
    <dbReference type="NCBI Taxonomy" id="649760"/>
    <lineage>
        <taxon>Bacteria</taxon>
        <taxon>Pseudomonadati</taxon>
        <taxon>Bacteroidota</taxon>
        <taxon>Bacteroidia</taxon>
        <taxon>Bacteroidales</taxon>
        <taxon>Prevotellaceae</taxon>
        <taxon>Segatella</taxon>
    </lineage>
</organism>
<accession>D1QMK9</accession>
<evidence type="ECO:0000313" key="2">
    <source>
        <dbReference type="Proteomes" id="UP000004079"/>
    </source>
</evidence>
<dbReference type="AlphaFoldDB" id="D1QMK9"/>
<comment type="caution">
    <text evidence="1">The sequence shown here is derived from an EMBL/GenBank/DDBJ whole genome shotgun (WGS) entry which is preliminary data.</text>
</comment>
<evidence type="ECO:0000313" key="1">
    <source>
        <dbReference type="EMBL" id="EFB33530.1"/>
    </source>
</evidence>
<protein>
    <submittedName>
        <fullName evidence="1">Uncharacterized protein</fullName>
    </submittedName>
</protein>
<gene>
    <name evidence="1" type="ORF">HMPREF0971_00293</name>
</gene>
<dbReference type="HOGENOM" id="CLU_2603093_0_0_10"/>
<reference evidence="1 2" key="1">
    <citation type="submission" date="2009-11" db="EMBL/GenBank/DDBJ databases">
        <authorList>
            <person name="Weinstock G."/>
            <person name="Sodergren E."/>
            <person name="Clifton S."/>
            <person name="Fulton L."/>
            <person name="Fulton B."/>
            <person name="Courtney L."/>
            <person name="Fronick C."/>
            <person name="Harrison M."/>
            <person name="Strong C."/>
            <person name="Farmer C."/>
            <person name="Delahaunty K."/>
            <person name="Markovic C."/>
            <person name="Hall O."/>
            <person name="Minx P."/>
            <person name="Tomlinson C."/>
            <person name="Mitreva M."/>
            <person name="Nelson J."/>
            <person name="Hou S."/>
            <person name="Wollam A."/>
            <person name="Pepin K.H."/>
            <person name="Johnson M."/>
            <person name="Bhonagiri V."/>
            <person name="Nash W.E."/>
            <person name="Warren W."/>
            <person name="Chinwalla A."/>
            <person name="Mardis E.R."/>
            <person name="Wilson R.K."/>
        </authorList>
    </citation>
    <scope>NUCLEOTIDE SEQUENCE [LARGE SCALE GENOMIC DNA]</scope>
    <source>
        <strain evidence="1 2">F0302</strain>
    </source>
</reference>
<proteinExistence type="predicted"/>